<feature type="chain" id="PRO_5021756549" evidence="1">
    <location>
        <begin position="31"/>
        <end position="139"/>
    </location>
</feature>
<evidence type="ECO:0000256" key="1">
    <source>
        <dbReference type="SAM" id="SignalP"/>
    </source>
</evidence>
<name>A0A518V9H8_BRELA</name>
<organism evidence="2 3">
    <name type="scientific">Brevibacillus laterosporus</name>
    <name type="common">Bacillus laterosporus</name>
    <dbReference type="NCBI Taxonomy" id="1465"/>
    <lineage>
        <taxon>Bacteria</taxon>
        <taxon>Bacillati</taxon>
        <taxon>Bacillota</taxon>
        <taxon>Bacilli</taxon>
        <taxon>Bacillales</taxon>
        <taxon>Paenibacillaceae</taxon>
        <taxon>Brevibacillus</taxon>
    </lineage>
</organism>
<keyword evidence="3" id="KW-1185">Reference proteome</keyword>
<dbReference type="AlphaFoldDB" id="A0A518V9H8"/>
<keyword evidence="1" id="KW-0732">Signal</keyword>
<gene>
    <name evidence="2" type="ORF">EEL30_15940</name>
</gene>
<sequence>MEGLDILKKSLLSTIAVLTLCVVASPSVFAAEASPSTVQLESKVQADQAQVTELVVELGERKVYYGDRTDIYIQAHFSDGTTKWVSNDVTIGKSGGAYYDKQPGSKYAWIEPYRSGEGYFEFKYGGITKEFWFDIYPKK</sequence>
<evidence type="ECO:0000313" key="3">
    <source>
        <dbReference type="Proteomes" id="UP000319432"/>
    </source>
</evidence>
<accession>A0A518V9H8</accession>
<feature type="signal peptide" evidence="1">
    <location>
        <begin position="1"/>
        <end position="30"/>
    </location>
</feature>
<evidence type="ECO:0000313" key="2">
    <source>
        <dbReference type="EMBL" id="QDX93655.1"/>
    </source>
</evidence>
<dbReference type="EMBL" id="CP033464">
    <property type="protein sequence ID" value="QDX93655.1"/>
    <property type="molecule type" value="Genomic_DNA"/>
</dbReference>
<reference evidence="2 3" key="1">
    <citation type="submission" date="2018-11" db="EMBL/GenBank/DDBJ databases">
        <title>Phylogenetic determinants of toxin gene distribution in genomes of Brevibacillus laterosporus.</title>
        <authorList>
            <person name="Glare T.R."/>
            <person name="Durrant A."/>
            <person name="Berry C."/>
            <person name="Palma L."/>
            <person name="Ormskirk M."/>
            <person name="Cox M.O."/>
        </authorList>
    </citation>
    <scope>NUCLEOTIDE SEQUENCE [LARGE SCALE GENOMIC DNA]</scope>
    <source>
        <strain evidence="2 3">1821L</strain>
    </source>
</reference>
<proteinExistence type="predicted"/>
<dbReference type="Proteomes" id="UP000319432">
    <property type="component" value="Chromosome"/>
</dbReference>
<protein>
    <submittedName>
        <fullName evidence="2">Uncharacterized protein</fullName>
    </submittedName>
</protein>